<dbReference type="Proteomes" id="UP001207588">
    <property type="component" value="Unassembled WGS sequence"/>
</dbReference>
<evidence type="ECO:0000313" key="4">
    <source>
        <dbReference type="Proteomes" id="UP000192293"/>
    </source>
</evidence>
<protein>
    <recommendedName>
        <fullName evidence="6">TetR family transcriptional regulator</fullName>
    </recommendedName>
</protein>
<dbReference type="EMBL" id="JACKTG010000032">
    <property type="protein sequence ID" value="MCV6990133.1"/>
    <property type="molecule type" value="Genomic_DNA"/>
</dbReference>
<evidence type="ECO:0000313" key="3">
    <source>
        <dbReference type="EMBL" id="ORA53569.1"/>
    </source>
</evidence>
<keyword evidence="1" id="KW-0472">Membrane</keyword>
<gene>
    <name evidence="3" type="ORF">BST19_10285</name>
    <name evidence="2" type="ORF">H7I91_12635</name>
</gene>
<evidence type="ECO:0000313" key="5">
    <source>
        <dbReference type="Proteomes" id="UP001207588"/>
    </source>
</evidence>
<keyword evidence="1" id="KW-0812">Transmembrane</keyword>
<evidence type="ECO:0000313" key="2">
    <source>
        <dbReference type="EMBL" id="MCV6990133.1"/>
    </source>
</evidence>
<organism evidence="2 5">
    <name type="scientific">Mycobacterium bouchedurhonense</name>
    <dbReference type="NCBI Taxonomy" id="701041"/>
    <lineage>
        <taxon>Bacteria</taxon>
        <taxon>Bacillati</taxon>
        <taxon>Actinomycetota</taxon>
        <taxon>Actinomycetes</taxon>
        <taxon>Mycobacteriales</taxon>
        <taxon>Mycobacteriaceae</taxon>
        <taxon>Mycobacterium</taxon>
        <taxon>Mycobacterium avium complex (MAC)</taxon>
    </lineage>
</organism>
<dbReference type="RefSeq" id="WP_023862345.1">
    <property type="nucleotide sequence ID" value="NZ_JACKTG010000032.1"/>
</dbReference>
<accession>A0AAW5S6C6</accession>
<feature type="transmembrane region" description="Helical" evidence="1">
    <location>
        <begin position="21"/>
        <end position="41"/>
    </location>
</feature>
<reference evidence="2" key="3">
    <citation type="journal article" date="2022" name="BMC Genomics">
        <title>Comparative genome analysis of mycobacteria focusing on tRNA and non-coding RNA.</title>
        <authorList>
            <person name="Behra P.R.K."/>
            <person name="Pettersson B.M.F."/>
            <person name="Ramesh M."/>
            <person name="Das S."/>
            <person name="Dasgupta S."/>
            <person name="Kirsebom L.A."/>
        </authorList>
    </citation>
    <scope>NUCLEOTIDE SEQUENCE</scope>
    <source>
        <strain evidence="2">DSM 45439</strain>
    </source>
</reference>
<evidence type="ECO:0000256" key="1">
    <source>
        <dbReference type="SAM" id="Phobius"/>
    </source>
</evidence>
<dbReference type="EMBL" id="MVHL01000011">
    <property type="protein sequence ID" value="ORA53569.1"/>
    <property type="molecule type" value="Genomic_DNA"/>
</dbReference>
<proteinExistence type="predicted"/>
<reference evidence="2" key="2">
    <citation type="submission" date="2020-07" db="EMBL/GenBank/DDBJ databases">
        <authorList>
            <person name="Pettersson B.M.F."/>
            <person name="Behra P.R.K."/>
            <person name="Ramesh M."/>
            <person name="Das S."/>
            <person name="Dasgupta S."/>
            <person name="Kirsebom L.A."/>
        </authorList>
    </citation>
    <scope>NUCLEOTIDE SEQUENCE</scope>
    <source>
        <strain evidence="2">DSM 45439</strain>
    </source>
</reference>
<name>A0AAW5S6C6_MYCBC</name>
<dbReference type="AlphaFoldDB" id="A0AAW5S6C6"/>
<reference evidence="3 4" key="1">
    <citation type="submission" date="2017-02" db="EMBL/GenBank/DDBJ databases">
        <title>The new phylogeny of genus Mycobacterium.</title>
        <authorList>
            <person name="Tortoli E."/>
            <person name="Trovato A."/>
            <person name="Cirillo D.M."/>
        </authorList>
    </citation>
    <scope>NUCLEOTIDE SEQUENCE [LARGE SCALE GENOMIC DNA]</scope>
    <source>
        <strain evidence="3 4">DSM 45439</strain>
    </source>
</reference>
<evidence type="ECO:0008006" key="6">
    <source>
        <dbReference type="Google" id="ProtNLM"/>
    </source>
</evidence>
<keyword evidence="1" id="KW-1133">Transmembrane helix</keyword>
<keyword evidence="4" id="KW-1185">Reference proteome</keyword>
<sequence length="74" mass="8019">MVEPVDEYLASEGLRHSSPALKLRLAMLFVGVAAAFLSMTYGDDEELPEDKDVIDELATMLSRGVQPGGPEKPN</sequence>
<comment type="caution">
    <text evidence="2">The sequence shown here is derived from an EMBL/GenBank/DDBJ whole genome shotgun (WGS) entry which is preliminary data.</text>
</comment>
<dbReference type="Proteomes" id="UP000192293">
    <property type="component" value="Unassembled WGS sequence"/>
</dbReference>